<name>F5YFF5_LEAAZ</name>
<dbReference type="HOGENOM" id="CLU_114553_0_0_12"/>
<dbReference type="STRING" id="545695.TREAZ_0122"/>
<evidence type="ECO:0000313" key="1">
    <source>
        <dbReference type="EMBL" id="AEF80816.1"/>
    </source>
</evidence>
<keyword evidence="2" id="KW-1185">Reference proteome</keyword>
<reference evidence="1 2" key="2">
    <citation type="journal article" date="2011" name="ISME J.">
        <title>RNA-seq reveals cooperative metabolic interactions between two termite-gut spirochete species in co-culture.</title>
        <authorList>
            <person name="Rosenthal A.Z."/>
            <person name="Matson E.G."/>
            <person name="Eldar A."/>
            <person name="Leadbetter J.R."/>
        </authorList>
    </citation>
    <scope>NUCLEOTIDE SEQUENCE [LARGE SCALE GENOMIC DNA]</scope>
    <source>
        <strain evidence="2">ATCC BAA-888 / DSM 13862 / ZAS-9</strain>
    </source>
</reference>
<dbReference type="eggNOG" id="COG1357">
    <property type="taxonomic scope" value="Bacteria"/>
</dbReference>
<dbReference type="Proteomes" id="UP000009222">
    <property type="component" value="Chromosome"/>
</dbReference>
<reference evidence="2" key="1">
    <citation type="submission" date="2009-12" db="EMBL/GenBank/DDBJ databases">
        <title>Complete sequence of Treponema azotonutricium strain ZAS-9.</title>
        <authorList>
            <person name="Tetu S.G."/>
            <person name="Matson E."/>
            <person name="Ren Q."/>
            <person name="Seshadri R."/>
            <person name="Elbourne L."/>
            <person name="Hassan K.A."/>
            <person name="Durkin A."/>
            <person name="Radune D."/>
            <person name="Mohamoud Y."/>
            <person name="Shay R."/>
            <person name="Jin S."/>
            <person name="Zhang X."/>
            <person name="Lucey K."/>
            <person name="Ballor N.R."/>
            <person name="Ottesen E."/>
            <person name="Rosenthal R."/>
            <person name="Allen A."/>
            <person name="Leadbetter J.R."/>
            <person name="Paulsen I.T."/>
        </authorList>
    </citation>
    <scope>NUCLEOTIDE SEQUENCE [LARGE SCALE GENOMIC DNA]</scope>
    <source>
        <strain evidence="2">ATCC BAA-888 / DSM 13862 / ZAS-9</strain>
    </source>
</reference>
<proteinExistence type="predicted"/>
<gene>
    <name evidence="1" type="ordered locus">TREAZ_0122</name>
</gene>
<dbReference type="EMBL" id="CP001841">
    <property type="protein sequence ID" value="AEF80816.1"/>
    <property type="molecule type" value="Genomic_DNA"/>
</dbReference>
<evidence type="ECO:0000313" key="2">
    <source>
        <dbReference type="Proteomes" id="UP000009222"/>
    </source>
</evidence>
<dbReference type="InParanoid" id="F5YFF5"/>
<sequence length="145" mass="16370">MGFYLNGWRYLEAAPADIPGVWQWGTERRDVNSTTNGIGNGKRNTQIIVELLKEARETMKATQVADAYEYNGFSDWFLPSKDELNQMYINLKVGGLGGFQSGSYWSSSENTSFGLNPPFCQKFSNGEQSQAHKDTSLLVRPIRQF</sequence>
<dbReference type="OrthoDB" id="371260at2"/>
<accession>F5YFF5</accession>
<organism evidence="1 2">
    <name type="scientific">Leadbettera azotonutricia (strain ATCC BAA-888 / DSM 13862 / ZAS-9)</name>
    <name type="common">Treponema azotonutricium</name>
    <dbReference type="NCBI Taxonomy" id="545695"/>
    <lineage>
        <taxon>Bacteria</taxon>
        <taxon>Pseudomonadati</taxon>
        <taxon>Spirochaetota</taxon>
        <taxon>Spirochaetia</taxon>
        <taxon>Spirochaetales</taxon>
        <taxon>Breznakiellaceae</taxon>
        <taxon>Leadbettera</taxon>
    </lineage>
</organism>
<dbReference type="AlphaFoldDB" id="F5YFF5"/>
<dbReference type="KEGG" id="taz:TREAZ_0122"/>
<protein>
    <submittedName>
        <fullName evidence="1">Legionella vir region protein</fullName>
    </submittedName>
</protein>